<evidence type="ECO:0000259" key="3">
    <source>
        <dbReference type="Pfam" id="PF02668"/>
    </source>
</evidence>
<dbReference type="SUPFAM" id="SSF51197">
    <property type="entry name" value="Clavaminate synthase-like"/>
    <property type="match status" value="1"/>
</dbReference>
<feature type="region of interest" description="Disordered" evidence="2">
    <location>
        <begin position="343"/>
        <end position="382"/>
    </location>
</feature>
<dbReference type="Pfam" id="PF02668">
    <property type="entry name" value="TauD"/>
    <property type="match status" value="1"/>
</dbReference>
<name>A0AAN7BN29_9PEZI</name>
<dbReference type="PANTHER" id="PTHR10696">
    <property type="entry name" value="GAMMA-BUTYROBETAINE HYDROXYLASE-RELATED"/>
    <property type="match status" value="1"/>
</dbReference>
<dbReference type="InterPro" id="IPR003819">
    <property type="entry name" value="TauD/TfdA-like"/>
</dbReference>
<dbReference type="InterPro" id="IPR042098">
    <property type="entry name" value="TauD-like_sf"/>
</dbReference>
<dbReference type="GO" id="GO:0016491">
    <property type="term" value="F:oxidoreductase activity"/>
    <property type="evidence" value="ECO:0007669"/>
    <property type="project" value="UniProtKB-KW"/>
</dbReference>
<dbReference type="Gene3D" id="3.60.130.10">
    <property type="entry name" value="Clavaminate synthase-like"/>
    <property type="match status" value="1"/>
</dbReference>
<comment type="caution">
    <text evidence="4">The sequence shown here is derived from an EMBL/GenBank/DDBJ whole genome shotgun (WGS) entry which is preliminary data.</text>
</comment>
<protein>
    <recommendedName>
        <fullName evidence="3">TauD/TfdA-like domain-containing protein</fullName>
    </recommendedName>
</protein>
<accession>A0AAN7BN29</accession>
<dbReference type="InterPro" id="IPR050411">
    <property type="entry name" value="AlphaKG_dependent_hydroxylases"/>
</dbReference>
<dbReference type="Proteomes" id="UP001301958">
    <property type="component" value="Unassembled WGS sequence"/>
</dbReference>
<reference evidence="4" key="1">
    <citation type="journal article" date="2023" name="Mol. Phylogenet. Evol.">
        <title>Genome-scale phylogeny and comparative genomics of the fungal order Sordariales.</title>
        <authorList>
            <person name="Hensen N."/>
            <person name="Bonometti L."/>
            <person name="Westerberg I."/>
            <person name="Brannstrom I.O."/>
            <person name="Guillou S."/>
            <person name="Cros-Aarteil S."/>
            <person name="Calhoun S."/>
            <person name="Haridas S."/>
            <person name="Kuo A."/>
            <person name="Mondo S."/>
            <person name="Pangilinan J."/>
            <person name="Riley R."/>
            <person name="LaButti K."/>
            <person name="Andreopoulos B."/>
            <person name="Lipzen A."/>
            <person name="Chen C."/>
            <person name="Yan M."/>
            <person name="Daum C."/>
            <person name="Ng V."/>
            <person name="Clum A."/>
            <person name="Steindorff A."/>
            <person name="Ohm R.A."/>
            <person name="Martin F."/>
            <person name="Silar P."/>
            <person name="Natvig D.O."/>
            <person name="Lalanne C."/>
            <person name="Gautier V."/>
            <person name="Ament-Velasquez S.L."/>
            <person name="Kruys A."/>
            <person name="Hutchinson M.I."/>
            <person name="Powell A.J."/>
            <person name="Barry K."/>
            <person name="Miller A.N."/>
            <person name="Grigoriev I.V."/>
            <person name="Debuchy R."/>
            <person name="Gladieux P."/>
            <person name="Hiltunen Thoren M."/>
            <person name="Johannesson H."/>
        </authorList>
    </citation>
    <scope>NUCLEOTIDE SEQUENCE</scope>
    <source>
        <strain evidence="4">CBS 990.96</strain>
    </source>
</reference>
<dbReference type="PANTHER" id="PTHR10696:SF54">
    <property type="entry name" value="FAMILY OXIDOREDUCTASE, PUTATIVE (AFU_ORTHOLOGUE AFUA_4G13850)-RELATED"/>
    <property type="match status" value="1"/>
</dbReference>
<sequence>MPAESTRTALPDGKDASTTKCSIPWLQAGHHPMAWKPDDFRYSHSYVIEINKEEEREVQEGLNKFLELGLDGHETTTGGFELPGLKDKLLQVCHEVHRGRGFVIVRGLGLSKQDADNITMFLGVSDHIGSQRGRQSKLRGYMIQHITDPTTLNTAYSQRHGIHTPADLEWHTDMGPDILALHVRSLAEEGGDTFIAPSFTIYQELVKDYPEVVETLCGPWPIQLSTNPIEYSMAPLLHVGEDRILLSFDPGRLVHRSTAPLLSMEQKQALRVVADLADKFRLRLDMKPGDMVFINQWSTLHSRASYVDAKDGPRRHLVRLHLRNPELAWPIPQVMRGPMERAFGKDGNGHGHDGVRDRYPVTPQDVVSAPPRYTAGSAACDN</sequence>
<organism evidence="4 5">
    <name type="scientific">Podospora fimiseda</name>
    <dbReference type="NCBI Taxonomy" id="252190"/>
    <lineage>
        <taxon>Eukaryota</taxon>
        <taxon>Fungi</taxon>
        <taxon>Dikarya</taxon>
        <taxon>Ascomycota</taxon>
        <taxon>Pezizomycotina</taxon>
        <taxon>Sordariomycetes</taxon>
        <taxon>Sordariomycetidae</taxon>
        <taxon>Sordariales</taxon>
        <taxon>Podosporaceae</taxon>
        <taxon>Podospora</taxon>
    </lineage>
</organism>
<proteinExistence type="predicted"/>
<keyword evidence="1" id="KW-0560">Oxidoreductase</keyword>
<dbReference type="AlphaFoldDB" id="A0AAN7BN29"/>
<gene>
    <name evidence="4" type="ORF">QBC38DRAFT_480540</name>
</gene>
<dbReference type="EMBL" id="MU865348">
    <property type="protein sequence ID" value="KAK4226379.1"/>
    <property type="molecule type" value="Genomic_DNA"/>
</dbReference>
<evidence type="ECO:0000313" key="4">
    <source>
        <dbReference type="EMBL" id="KAK4226379.1"/>
    </source>
</evidence>
<feature type="domain" description="TauD/TfdA-like" evidence="3">
    <location>
        <begin position="76"/>
        <end position="320"/>
    </location>
</feature>
<reference evidence="4" key="2">
    <citation type="submission" date="2023-05" db="EMBL/GenBank/DDBJ databases">
        <authorList>
            <consortium name="Lawrence Berkeley National Laboratory"/>
            <person name="Steindorff A."/>
            <person name="Hensen N."/>
            <person name="Bonometti L."/>
            <person name="Westerberg I."/>
            <person name="Brannstrom I.O."/>
            <person name="Guillou S."/>
            <person name="Cros-Aarteil S."/>
            <person name="Calhoun S."/>
            <person name="Haridas S."/>
            <person name="Kuo A."/>
            <person name="Mondo S."/>
            <person name="Pangilinan J."/>
            <person name="Riley R."/>
            <person name="Labutti K."/>
            <person name="Andreopoulos B."/>
            <person name="Lipzen A."/>
            <person name="Chen C."/>
            <person name="Yanf M."/>
            <person name="Daum C."/>
            <person name="Ng V."/>
            <person name="Clum A."/>
            <person name="Ohm R."/>
            <person name="Martin F."/>
            <person name="Silar P."/>
            <person name="Natvig D."/>
            <person name="Lalanne C."/>
            <person name="Gautier V."/>
            <person name="Ament-Velasquez S.L."/>
            <person name="Kruys A."/>
            <person name="Hutchinson M.I."/>
            <person name="Powell A.J."/>
            <person name="Barry K."/>
            <person name="Miller A.N."/>
            <person name="Grigoriev I.V."/>
            <person name="Debuchy R."/>
            <person name="Gladieux P."/>
            <person name="Thoren M.H."/>
            <person name="Johannesson H."/>
        </authorList>
    </citation>
    <scope>NUCLEOTIDE SEQUENCE</scope>
    <source>
        <strain evidence="4">CBS 990.96</strain>
    </source>
</reference>
<evidence type="ECO:0000256" key="1">
    <source>
        <dbReference type="ARBA" id="ARBA00023002"/>
    </source>
</evidence>
<evidence type="ECO:0000256" key="2">
    <source>
        <dbReference type="SAM" id="MobiDB-lite"/>
    </source>
</evidence>
<evidence type="ECO:0000313" key="5">
    <source>
        <dbReference type="Proteomes" id="UP001301958"/>
    </source>
</evidence>
<feature type="compositionally biased region" description="Basic and acidic residues" evidence="2">
    <location>
        <begin position="343"/>
        <end position="359"/>
    </location>
</feature>
<keyword evidence="5" id="KW-1185">Reference proteome</keyword>